<dbReference type="Pfam" id="PF00005">
    <property type="entry name" value="ABC_tran"/>
    <property type="match status" value="1"/>
</dbReference>
<dbReference type="PANTHER" id="PTHR42781">
    <property type="entry name" value="SPERMIDINE/PUTRESCINE IMPORT ATP-BINDING PROTEIN POTA"/>
    <property type="match status" value="1"/>
</dbReference>
<dbReference type="PROSITE" id="PS50893">
    <property type="entry name" value="ABC_TRANSPORTER_2"/>
    <property type="match status" value="1"/>
</dbReference>
<dbReference type="InterPro" id="IPR003593">
    <property type="entry name" value="AAA+_ATPase"/>
</dbReference>
<feature type="domain" description="ABC transporter" evidence="5">
    <location>
        <begin position="7"/>
        <end position="241"/>
    </location>
</feature>
<dbReference type="HOGENOM" id="CLU_000604_1_22_5"/>
<dbReference type="GO" id="GO:0016887">
    <property type="term" value="F:ATP hydrolysis activity"/>
    <property type="evidence" value="ECO:0007669"/>
    <property type="project" value="InterPro"/>
</dbReference>
<dbReference type="GO" id="GO:0005524">
    <property type="term" value="F:ATP binding"/>
    <property type="evidence" value="ECO:0007669"/>
    <property type="project" value="UniProtKB-KW"/>
</dbReference>
<dbReference type="PANTHER" id="PTHR42781:SF4">
    <property type="entry name" value="SPERMIDINE_PUTRESCINE IMPORT ATP-BINDING PROTEIN POTA"/>
    <property type="match status" value="1"/>
</dbReference>
<dbReference type="AlphaFoldDB" id="A4WSB4"/>
<feature type="region of interest" description="Disordered" evidence="4">
    <location>
        <begin position="225"/>
        <end position="295"/>
    </location>
</feature>
<dbReference type="GO" id="GO:0015847">
    <property type="term" value="P:putrescine transport"/>
    <property type="evidence" value="ECO:0007669"/>
    <property type="project" value="UniProtKB-ARBA"/>
</dbReference>
<keyword evidence="1" id="KW-0813">Transport</keyword>
<evidence type="ECO:0000256" key="1">
    <source>
        <dbReference type="ARBA" id="ARBA00022448"/>
    </source>
</evidence>
<dbReference type="KEGG" id="rsq:Rsph17025_1381"/>
<evidence type="ECO:0000313" key="6">
    <source>
        <dbReference type="EMBL" id="ABP70278.1"/>
    </source>
</evidence>
<dbReference type="InterPro" id="IPR027417">
    <property type="entry name" value="P-loop_NTPase"/>
</dbReference>
<organism evidence="6">
    <name type="scientific">Cereibacter sphaeroides (strain ATCC 17025 / ATH 2.4.3)</name>
    <name type="common">Rhodobacter sphaeroides</name>
    <dbReference type="NCBI Taxonomy" id="349102"/>
    <lineage>
        <taxon>Bacteria</taxon>
        <taxon>Pseudomonadati</taxon>
        <taxon>Pseudomonadota</taxon>
        <taxon>Alphaproteobacteria</taxon>
        <taxon>Rhodobacterales</taxon>
        <taxon>Paracoccaceae</taxon>
        <taxon>Cereibacter</taxon>
    </lineage>
</organism>
<dbReference type="SMART" id="SM00382">
    <property type="entry name" value="AAA"/>
    <property type="match status" value="1"/>
</dbReference>
<dbReference type="InterPro" id="IPR003439">
    <property type="entry name" value="ABC_transporter-like_ATP-bd"/>
</dbReference>
<dbReference type="STRING" id="349102.Rsph17025_1381"/>
<keyword evidence="2" id="KW-0547">Nucleotide-binding</keyword>
<accession>A4WSB4</accession>
<reference evidence="6" key="1">
    <citation type="submission" date="2007-04" db="EMBL/GenBank/DDBJ databases">
        <title>Complete sequence of chromosome of Rhodobacter sphaeroides ATCC 17025.</title>
        <authorList>
            <consortium name="US DOE Joint Genome Institute"/>
            <person name="Copeland A."/>
            <person name="Lucas S."/>
            <person name="Lapidus A."/>
            <person name="Barry K."/>
            <person name="Detter J.C."/>
            <person name="Glavina del Rio T."/>
            <person name="Hammon N."/>
            <person name="Israni S."/>
            <person name="Dalin E."/>
            <person name="Tice H."/>
            <person name="Pitluck S."/>
            <person name="Chertkov O."/>
            <person name="Brettin T."/>
            <person name="Bruce D."/>
            <person name="Han C."/>
            <person name="Schmutz J."/>
            <person name="Larimer F."/>
            <person name="Land M."/>
            <person name="Hauser L."/>
            <person name="Kyrpides N."/>
            <person name="Kim E."/>
            <person name="Richardson P."/>
            <person name="Mackenzie C."/>
            <person name="Choudhary M."/>
            <person name="Donohue T.J."/>
            <person name="Kaplan S."/>
        </authorList>
    </citation>
    <scope>NUCLEOTIDE SEQUENCE [LARGE SCALE GENOMIC DNA]</scope>
    <source>
        <strain evidence="6">ATCC 17025</strain>
    </source>
</reference>
<gene>
    <name evidence="6" type="ordered locus">Rsph17025_1381</name>
</gene>
<evidence type="ECO:0000256" key="2">
    <source>
        <dbReference type="ARBA" id="ARBA00022741"/>
    </source>
</evidence>
<evidence type="ECO:0000259" key="5">
    <source>
        <dbReference type="PROSITE" id="PS50893"/>
    </source>
</evidence>
<dbReference type="FunFam" id="3.40.50.300:FF:000133">
    <property type="entry name" value="Spermidine/putrescine import ATP-binding protein PotA"/>
    <property type="match status" value="1"/>
</dbReference>
<dbReference type="GO" id="GO:0005886">
    <property type="term" value="C:plasma membrane"/>
    <property type="evidence" value="ECO:0007669"/>
    <property type="project" value="UniProtKB-ARBA"/>
</dbReference>
<dbReference type="SUPFAM" id="SSF52540">
    <property type="entry name" value="P-loop containing nucleoside triphosphate hydrolases"/>
    <property type="match status" value="1"/>
</dbReference>
<name>A4WSB4_CERS5</name>
<evidence type="ECO:0000256" key="4">
    <source>
        <dbReference type="SAM" id="MobiDB-lite"/>
    </source>
</evidence>
<dbReference type="EMBL" id="CP000661">
    <property type="protein sequence ID" value="ABP70278.1"/>
    <property type="molecule type" value="Genomic_DNA"/>
</dbReference>
<protein>
    <submittedName>
        <fullName evidence="6">ABC transporter related</fullName>
    </submittedName>
</protein>
<dbReference type="InterPro" id="IPR017871">
    <property type="entry name" value="ABC_transporter-like_CS"/>
</dbReference>
<sequence>MTAPTAVEARNVVKAFGQGEVAVRALDDVSVGIRRGEFFTLLGPSGCGKTTLLRLIAGFEAPTSGTILLDGRDITADPPNRRPINTVFQSYALFPHLTVAENVGFGLRMQGKPRAEIGNVTARMLALVRLEALAGRRVAQLSGGQQQRVALARALAPQPRVLLLDEPLSALDLKLRKEMQIELKRLQHETGITFVFVTHDQEEALTMSDRIGVMSAGRILQIGPPREIYTRRRTGDGRRAPRTGASRAAGRAGRPARHDPQSGLFRHRHPLPPCAGRRNRGGGAAAEQRLGRSGA</sequence>
<dbReference type="GO" id="GO:0032991">
    <property type="term" value="C:protein-containing complex"/>
    <property type="evidence" value="ECO:0007669"/>
    <property type="project" value="UniProtKB-ARBA"/>
</dbReference>
<keyword evidence="3" id="KW-0067">ATP-binding</keyword>
<feature type="compositionally biased region" description="Basic and acidic residues" evidence="4">
    <location>
        <begin position="228"/>
        <end position="239"/>
    </location>
</feature>
<dbReference type="Gene3D" id="3.40.50.300">
    <property type="entry name" value="P-loop containing nucleotide triphosphate hydrolases"/>
    <property type="match status" value="1"/>
</dbReference>
<proteinExistence type="predicted"/>
<dbReference type="eggNOG" id="COG3842">
    <property type="taxonomic scope" value="Bacteria"/>
</dbReference>
<evidence type="ECO:0000256" key="3">
    <source>
        <dbReference type="ARBA" id="ARBA00022840"/>
    </source>
</evidence>
<dbReference type="InterPro" id="IPR050093">
    <property type="entry name" value="ABC_SmlMolc_Importer"/>
</dbReference>
<feature type="compositionally biased region" description="Low complexity" evidence="4">
    <location>
        <begin position="242"/>
        <end position="253"/>
    </location>
</feature>
<dbReference type="PROSITE" id="PS00211">
    <property type="entry name" value="ABC_TRANSPORTER_1"/>
    <property type="match status" value="1"/>
</dbReference>